<dbReference type="OrthoDB" id="9798760at2"/>
<keyword evidence="3" id="KW-1185">Reference proteome</keyword>
<dbReference type="SUPFAM" id="SSF55826">
    <property type="entry name" value="YbaK/ProRS associated domain"/>
    <property type="match status" value="1"/>
</dbReference>
<dbReference type="InterPro" id="IPR007214">
    <property type="entry name" value="YbaK/aa-tRNA-synth-assoc-dom"/>
</dbReference>
<dbReference type="Pfam" id="PF04073">
    <property type="entry name" value="tRNA_edit"/>
    <property type="match status" value="1"/>
</dbReference>
<dbReference type="GO" id="GO:0002161">
    <property type="term" value="F:aminoacyl-tRNA deacylase activity"/>
    <property type="evidence" value="ECO:0007669"/>
    <property type="project" value="InterPro"/>
</dbReference>
<reference evidence="2 3" key="1">
    <citation type="submission" date="2017-09" db="EMBL/GenBank/DDBJ databases">
        <authorList>
            <person name="Ehlers B."/>
            <person name="Leendertz F.H."/>
        </authorList>
    </citation>
    <scope>NUCLEOTIDE SEQUENCE [LARGE SCALE GENOMIC DNA]</scope>
    <source>
        <strain evidence="2 3">USBA 140</strain>
    </source>
</reference>
<protein>
    <submittedName>
        <fullName evidence="2">Cys-tRNA(Pro) deacylase, prolyl-tRNA editing enzyme YbaK/EbsC</fullName>
    </submittedName>
</protein>
<dbReference type="EMBL" id="OCNJ01000001">
    <property type="protein sequence ID" value="SOD89851.1"/>
    <property type="molecule type" value="Genomic_DNA"/>
</dbReference>
<dbReference type="PANTHER" id="PTHR30411:SF1">
    <property type="entry name" value="CYTOPLASMIC PROTEIN"/>
    <property type="match status" value="1"/>
</dbReference>
<evidence type="ECO:0000313" key="2">
    <source>
        <dbReference type="EMBL" id="SOD89851.1"/>
    </source>
</evidence>
<accession>A0A286G2V8</accession>
<evidence type="ECO:0000259" key="1">
    <source>
        <dbReference type="Pfam" id="PF04073"/>
    </source>
</evidence>
<dbReference type="PANTHER" id="PTHR30411">
    <property type="entry name" value="CYTOPLASMIC PROTEIN"/>
    <property type="match status" value="1"/>
</dbReference>
<name>A0A286G2V8_9PROT</name>
<dbReference type="Proteomes" id="UP000219621">
    <property type="component" value="Unassembled WGS sequence"/>
</dbReference>
<proteinExistence type="predicted"/>
<dbReference type="CDD" id="cd04333">
    <property type="entry name" value="ProX_deacylase"/>
    <property type="match status" value="1"/>
</dbReference>
<dbReference type="Gene3D" id="3.90.960.10">
    <property type="entry name" value="YbaK/aminoacyl-tRNA synthetase-associated domain"/>
    <property type="match status" value="1"/>
</dbReference>
<dbReference type="AlphaFoldDB" id="A0A286G2V8"/>
<sequence length="163" mass="16772">MSEPSLEKASVRRVREALADLGALHEVLALPTSARTAQEAADSLGVPLGAIVKSLVFTIAGRPVMALVAGDRQCVTEALPAALGLEGTVARADAAVVREATGFAIGGVAPVGHPTVLPLVIDASLGRFEAVWAAAGHPHCVFRTTLEELRRITPGVVAADISR</sequence>
<evidence type="ECO:0000313" key="3">
    <source>
        <dbReference type="Proteomes" id="UP000219621"/>
    </source>
</evidence>
<feature type="domain" description="YbaK/aminoacyl-tRNA synthetase-associated" evidence="1">
    <location>
        <begin position="34"/>
        <end position="152"/>
    </location>
</feature>
<organism evidence="2 3">
    <name type="scientific">Caenispirillum bisanense</name>
    <dbReference type="NCBI Taxonomy" id="414052"/>
    <lineage>
        <taxon>Bacteria</taxon>
        <taxon>Pseudomonadati</taxon>
        <taxon>Pseudomonadota</taxon>
        <taxon>Alphaproteobacteria</taxon>
        <taxon>Rhodospirillales</taxon>
        <taxon>Novispirillaceae</taxon>
        <taxon>Caenispirillum</taxon>
    </lineage>
</organism>
<gene>
    <name evidence="2" type="ORF">SAMN05421508_101356</name>
</gene>
<dbReference type="RefSeq" id="WP_097277249.1">
    <property type="nucleotide sequence ID" value="NZ_OCNJ01000001.1"/>
</dbReference>
<dbReference type="InterPro" id="IPR036754">
    <property type="entry name" value="YbaK/aa-tRNA-synt-asso_dom_sf"/>
</dbReference>